<dbReference type="SUPFAM" id="SSF53850">
    <property type="entry name" value="Periplasmic binding protein-like II"/>
    <property type="match status" value="1"/>
</dbReference>
<accession>A0A3B0YBV0</accession>
<dbReference type="CDD" id="cd08422">
    <property type="entry name" value="PBP2_CrgA_like"/>
    <property type="match status" value="1"/>
</dbReference>
<dbReference type="InterPro" id="IPR036390">
    <property type="entry name" value="WH_DNA-bd_sf"/>
</dbReference>
<evidence type="ECO:0000256" key="4">
    <source>
        <dbReference type="ARBA" id="ARBA00023163"/>
    </source>
</evidence>
<dbReference type="InterPro" id="IPR000847">
    <property type="entry name" value="LysR_HTH_N"/>
</dbReference>
<evidence type="ECO:0000313" key="6">
    <source>
        <dbReference type="EMBL" id="VAW71659.1"/>
    </source>
</evidence>
<proteinExistence type="inferred from homology"/>
<dbReference type="Pfam" id="PF00126">
    <property type="entry name" value="HTH_1"/>
    <property type="match status" value="1"/>
</dbReference>
<evidence type="ECO:0000259" key="5">
    <source>
        <dbReference type="PROSITE" id="PS50931"/>
    </source>
</evidence>
<dbReference type="GO" id="GO:0006351">
    <property type="term" value="P:DNA-templated transcription"/>
    <property type="evidence" value="ECO:0007669"/>
    <property type="project" value="TreeGrafter"/>
</dbReference>
<feature type="domain" description="HTH lysR-type" evidence="5">
    <location>
        <begin position="1"/>
        <end position="59"/>
    </location>
</feature>
<dbReference type="EMBL" id="UOFJ01000615">
    <property type="protein sequence ID" value="VAW71659.1"/>
    <property type="molecule type" value="Genomic_DNA"/>
</dbReference>
<dbReference type="Gene3D" id="3.40.190.290">
    <property type="match status" value="1"/>
</dbReference>
<dbReference type="AlphaFoldDB" id="A0A3B0YBV0"/>
<organism evidence="6">
    <name type="scientific">hydrothermal vent metagenome</name>
    <dbReference type="NCBI Taxonomy" id="652676"/>
    <lineage>
        <taxon>unclassified sequences</taxon>
        <taxon>metagenomes</taxon>
        <taxon>ecological metagenomes</taxon>
    </lineage>
</organism>
<dbReference type="InterPro" id="IPR036388">
    <property type="entry name" value="WH-like_DNA-bd_sf"/>
</dbReference>
<comment type="similarity">
    <text evidence="1">Belongs to the LysR transcriptional regulatory family.</text>
</comment>
<sequence length="299" mass="32652">MDRLNSMNTFVQVVGKGSFTGASEKLGCSRAQISKSVMQLEAHLGTRLLNRTTRKISLTQTGRVYYERCKVILQDIEEIEGIAGEQTSTPRGTLTISAPTSFGILQLQKAIPEYIKQYPQVKISLSLADRFIDVVSEGFDVGIRIAQLEDSSLIARKIAPCKQAFCASPGYLREKGIPQEPADLAHHPCLTYSNDLKPDTWVLHGPEGAQSIKVAGPVCADNGDILKAAAISGLGITLLPTFIVGPDIKAGGLQQILAEYCPPEISIYAVFPSRRYLSAKVRTFVDFLSDYFGDRPGWD</sequence>
<dbReference type="PANTHER" id="PTHR30537:SF5">
    <property type="entry name" value="HTH-TYPE TRANSCRIPTIONAL ACTIVATOR TTDR-RELATED"/>
    <property type="match status" value="1"/>
</dbReference>
<evidence type="ECO:0000256" key="3">
    <source>
        <dbReference type="ARBA" id="ARBA00023125"/>
    </source>
</evidence>
<dbReference type="PROSITE" id="PS50931">
    <property type="entry name" value="HTH_LYSR"/>
    <property type="match status" value="1"/>
</dbReference>
<reference evidence="6" key="1">
    <citation type="submission" date="2018-06" db="EMBL/GenBank/DDBJ databases">
        <authorList>
            <person name="Zhirakovskaya E."/>
        </authorList>
    </citation>
    <scope>NUCLEOTIDE SEQUENCE</scope>
</reference>
<dbReference type="FunFam" id="1.10.10.10:FF:000001">
    <property type="entry name" value="LysR family transcriptional regulator"/>
    <property type="match status" value="1"/>
</dbReference>
<evidence type="ECO:0000256" key="1">
    <source>
        <dbReference type="ARBA" id="ARBA00009437"/>
    </source>
</evidence>
<dbReference type="Gene3D" id="1.10.10.10">
    <property type="entry name" value="Winged helix-like DNA-binding domain superfamily/Winged helix DNA-binding domain"/>
    <property type="match status" value="1"/>
</dbReference>
<dbReference type="GO" id="GO:0043565">
    <property type="term" value="F:sequence-specific DNA binding"/>
    <property type="evidence" value="ECO:0007669"/>
    <property type="project" value="TreeGrafter"/>
</dbReference>
<dbReference type="InterPro" id="IPR058163">
    <property type="entry name" value="LysR-type_TF_proteobact-type"/>
</dbReference>
<protein>
    <submittedName>
        <fullName evidence="6">Transcriptional regulator, LysR family</fullName>
    </submittedName>
</protein>
<dbReference type="FunFam" id="3.40.190.290:FF:000001">
    <property type="entry name" value="Transcriptional regulator, LysR family"/>
    <property type="match status" value="1"/>
</dbReference>
<keyword evidence="4" id="KW-0804">Transcription</keyword>
<keyword evidence="3" id="KW-0238">DNA-binding</keyword>
<dbReference type="Pfam" id="PF03466">
    <property type="entry name" value="LysR_substrate"/>
    <property type="match status" value="1"/>
</dbReference>
<dbReference type="InterPro" id="IPR005119">
    <property type="entry name" value="LysR_subst-bd"/>
</dbReference>
<dbReference type="GO" id="GO:0003700">
    <property type="term" value="F:DNA-binding transcription factor activity"/>
    <property type="evidence" value="ECO:0007669"/>
    <property type="project" value="InterPro"/>
</dbReference>
<dbReference type="PANTHER" id="PTHR30537">
    <property type="entry name" value="HTH-TYPE TRANSCRIPTIONAL REGULATOR"/>
    <property type="match status" value="1"/>
</dbReference>
<keyword evidence="2" id="KW-0805">Transcription regulation</keyword>
<dbReference type="SUPFAM" id="SSF46785">
    <property type="entry name" value="Winged helix' DNA-binding domain"/>
    <property type="match status" value="1"/>
</dbReference>
<evidence type="ECO:0000256" key="2">
    <source>
        <dbReference type="ARBA" id="ARBA00023015"/>
    </source>
</evidence>
<name>A0A3B0YBV0_9ZZZZ</name>
<gene>
    <name evidence="6" type="ORF">MNBD_GAMMA10-2689</name>
</gene>